<evidence type="ECO:0000256" key="6">
    <source>
        <dbReference type="ARBA" id="ARBA00023034"/>
    </source>
</evidence>
<keyword evidence="7 10" id="KW-0472">Membrane</keyword>
<evidence type="ECO:0000313" key="11">
    <source>
        <dbReference type="EMBL" id="CAF0741346.1"/>
    </source>
</evidence>
<keyword evidence="13" id="KW-1185">Reference proteome</keyword>
<evidence type="ECO:0000256" key="3">
    <source>
        <dbReference type="ARBA" id="ARBA00022692"/>
    </source>
</evidence>
<feature type="transmembrane region" description="Helical" evidence="10">
    <location>
        <begin position="248"/>
        <end position="268"/>
    </location>
</feature>
<evidence type="ECO:0000256" key="9">
    <source>
        <dbReference type="SAM" id="MobiDB-lite"/>
    </source>
</evidence>
<evidence type="ECO:0000256" key="5">
    <source>
        <dbReference type="ARBA" id="ARBA00022989"/>
    </source>
</evidence>
<evidence type="ECO:0000313" key="12">
    <source>
        <dbReference type="EMBL" id="CAF3519656.1"/>
    </source>
</evidence>
<evidence type="ECO:0000256" key="10">
    <source>
        <dbReference type="SAM" id="Phobius"/>
    </source>
</evidence>
<evidence type="ECO:0000256" key="4">
    <source>
        <dbReference type="ARBA" id="ARBA00022729"/>
    </source>
</evidence>
<keyword evidence="6" id="KW-0333">Golgi apparatus</keyword>
<comment type="similarity">
    <text evidence="2">Belongs to the TMEM59 family.</text>
</comment>
<keyword evidence="8" id="KW-0325">Glycoprotein</keyword>
<dbReference type="AlphaFoldDB" id="A0A813NVR4"/>
<gene>
    <name evidence="11" type="ORF">GPM918_LOCUS285</name>
    <name evidence="12" type="ORF">SRO942_LOCUS286</name>
</gene>
<dbReference type="Proteomes" id="UP000681722">
    <property type="component" value="Unassembled WGS sequence"/>
</dbReference>
<dbReference type="Pfam" id="PF12280">
    <property type="entry name" value="BSMAP"/>
    <property type="match status" value="1"/>
</dbReference>
<name>A0A813NVR4_9BILA</name>
<accession>A0A813NVR4</accession>
<evidence type="ECO:0000256" key="1">
    <source>
        <dbReference type="ARBA" id="ARBA00004614"/>
    </source>
</evidence>
<feature type="region of interest" description="Disordered" evidence="9">
    <location>
        <begin position="175"/>
        <end position="194"/>
    </location>
</feature>
<evidence type="ECO:0000256" key="8">
    <source>
        <dbReference type="ARBA" id="ARBA00023180"/>
    </source>
</evidence>
<dbReference type="EMBL" id="CAJNOQ010000019">
    <property type="protein sequence ID" value="CAF0741346.1"/>
    <property type="molecule type" value="Genomic_DNA"/>
</dbReference>
<reference evidence="11" key="1">
    <citation type="submission" date="2021-02" db="EMBL/GenBank/DDBJ databases">
        <authorList>
            <person name="Nowell W R."/>
        </authorList>
    </citation>
    <scope>NUCLEOTIDE SEQUENCE</scope>
</reference>
<protein>
    <submittedName>
        <fullName evidence="11">Uncharacterized protein</fullName>
    </submittedName>
</protein>
<dbReference type="OrthoDB" id="9997362at2759"/>
<comment type="subcellular location">
    <subcellularLocation>
        <location evidence="1">Golgi apparatus membrane</location>
        <topology evidence="1">Single-pass type I membrane protein</topology>
    </subcellularLocation>
</comment>
<organism evidence="11 13">
    <name type="scientific">Didymodactylos carnosus</name>
    <dbReference type="NCBI Taxonomy" id="1234261"/>
    <lineage>
        <taxon>Eukaryota</taxon>
        <taxon>Metazoa</taxon>
        <taxon>Spiralia</taxon>
        <taxon>Gnathifera</taxon>
        <taxon>Rotifera</taxon>
        <taxon>Eurotatoria</taxon>
        <taxon>Bdelloidea</taxon>
        <taxon>Philodinida</taxon>
        <taxon>Philodinidae</taxon>
        <taxon>Didymodactylos</taxon>
    </lineage>
</organism>
<comment type="caution">
    <text evidence="11">The sequence shown here is derived from an EMBL/GenBank/DDBJ whole genome shotgun (WGS) entry which is preliminary data.</text>
</comment>
<dbReference type="GO" id="GO:0000139">
    <property type="term" value="C:Golgi membrane"/>
    <property type="evidence" value="ECO:0007669"/>
    <property type="project" value="UniProtKB-SubCell"/>
</dbReference>
<dbReference type="InterPro" id="IPR022065">
    <property type="entry name" value="Uncharacterised_TMEM59"/>
</dbReference>
<dbReference type="EMBL" id="CAJOBC010000019">
    <property type="protein sequence ID" value="CAF3519656.1"/>
    <property type="molecule type" value="Genomic_DNA"/>
</dbReference>
<evidence type="ECO:0000256" key="2">
    <source>
        <dbReference type="ARBA" id="ARBA00009643"/>
    </source>
</evidence>
<sequence>MVNVVYINGLVETLYKEETECYKTCSETNPNSPHLDACRKGCHLRLLKKTPEQCKPSCTEEYSKTFDLISSCIAGCDSSAPKISQIDTIQKSAENDDNHPKSIILVRLRQRPLIQLPSMERVFSEDPFRMFNSILQQIREKTNEFEKNLQPLSPPVENSIGNPVFRLIQSIPVNPKPINQNEKESSSSESSEEDRNPLFEEIKHIVQHPREQQQVIKQRIEPINMRLQQFFNDVKTEWNDLIRKQPKLPVWIFICILLTSSAVLWYMAMSMCRHSPSRDHLSIRSQELIFHPYESSDVFSAEKEKIQPDELYEVVQPLPIKVKLSNI</sequence>
<keyword evidence="4" id="KW-0732">Signal</keyword>
<proteinExistence type="inferred from homology"/>
<keyword evidence="5 10" id="KW-1133">Transmembrane helix</keyword>
<evidence type="ECO:0000256" key="7">
    <source>
        <dbReference type="ARBA" id="ARBA00023136"/>
    </source>
</evidence>
<dbReference type="Proteomes" id="UP000663829">
    <property type="component" value="Unassembled WGS sequence"/>
</dbReference>
<evidence type="ECO:0000313" key="13">
    <source>
        <dbReference type="Proteomes" id="UP000663829"/>
    </source>
</evidence>
<keyword evidence="3 10" id="KW-0812">Transmembrane</keyword>